<feature type="signal peptide" evidence="2">
    <location>
        <begin position="1"/>
        <end position="24"/>
    </location>
</feature>
<gene>
    <name evidence="3" type="ORF">HT585_28920</name>
</gene>
<evidence type="ECO:0000256" key="1">
    <source>
        <dbReference type="SAM" id="MobiDB-lite"/>
    </source>
</evidence>
<evidence type="ECO:0000313" key="4">
    <source>
        <dbReference type="Proteomes" id="UP000520198"/>
    </source>
</evidence>
<comment type="caution">
    <text evidence="3">The sequence shown here is derived from an EMBL/GenBank/DDBJ whole genome shotgun (WGS) entry which is preliminary data.</text>
</comment>
<dbReference type="RefSeq" id="WP_176356238.1">
    <property type="nucleotide sequence ID" value="NZ_JABWDU010000011.1"/>
</dbReference>
<evidence type="ECO:0000313" key="3">
    <source>
        <dbReference type="EMBL" id="NVD42895.1"/>
    </source>
</evidence>
<dbReference type="EMBL" id="JABWDU010000011">
    <property type="protein sequence ID" value="NVD42895.1"/>
    <property type="molecule type" value="Genomic_DNA"/>
</dbReference>
<protein>
    <submittedName>
        <fullName evidence="3">Uncharacterized protein</fullName>
    </submittedName>
</protein>
<reference evidence="3 4" key="1">
    <citation type="submission" date="2020-06" db="EMBL/GenBank/DDBJ databases">
        <authorList>
            <person name="Grouzdev D.S."/>
        </authorList>
    </citation>
    <scope>NUCLEOTIDE SEQUENCE [LARGE SCALE GENOMIC DNA]</scope>
    <source>
        <strain evidence="3 4">HO-A22</strain>
    </source>
</reference>
<dbReference type="Proteomes" id="UP000520198">
    <property type="component" value="Unassembled WGS sequence"/>
</dbReference>
<evidence type="ECO:0000256" key="2">
    <source>
        <dbReference type="SAM" id="SignalP"/>
    </source>
</evidence>
<accession>A0A7Y6QCK5</accession>
<dbReference type="AlphaFoldDB" id="A0A7Y6QCK5"/>
<keyword evidence="4" id="KW-1185">Reference proteome</keyword>
<keyword evidence="2" id="KW-0732">Signal</keyword>
<name>A0A7Y6QCK5_9HYPH</name>
<organism evidence="3 4">
    <name type="scientific">Ensifer oleiphilus</name>
    <dbReference type="NCBI Taxonomy" id="2742698"/>
    <lineage>
        <taxon>Bacteria</taxon>
        <taxon>Pseudomonadati</taxon>
        <taxon>Pseudomonadota</taxon>
        <taxon>Alphaproteobacteria</taxon>
        <taxon>Hyphomicrobiales</taxon>
        <taxon>Rhizobiaceae</taxon>
        <taxon>Sinorhizobium/Ensifer group</taxon>
        <taxon>Ensifer</taxon>
    </lineage>
</organism>
<feature type="chain" id="PRO_5031570959" evidence="2">
    <location>
        <begin position="25"/>
        <end position="85"/>
    </location>
</feature>
<feature type="region of interest" description="Disordered" evidence="1">
    <location>
        <begin position="59"/>
        <end position="85"/>
    </location>
</feature>
<sequence length="85" mass="9060">MYKALKFFASTAIATSLMTGAVMAGSPIIGDYYDGIDSNAPRGALRQQTKVDLFTTGSIESRGGKHRSPAIKGGEGEYYPGIQRN</sequence>
<proteinExistence type="predicted"/>